<dbReference type="KEGG" id="gms:SOIL9_66560"/>
<evidence type="ECO:0000256" key="1">
    <source>
        <dbReference type="SAM" id="SignalP"/>
    </source>
</evidence>
<feature type="chain" id="PRO_5027094547" evidence="1">
    <location>
        <begin position="25"/>
        <end position="118"/>
    </location>
</feature>
<sequence length="118" mass="13050">MKRFAVAAVLAAALGFGTAATANAQYVQRYTTITPNGGVVINNGYSNWGAYQTNNTYISPFGTVKQRSYYGDVFGNSYGASSGYNFYSGYGYNRGFYQPSPFVYPSAGYRYGFYGRRW</sequence>
<organism evidence="2 3">
    <name type="scientific">Gemmata massiliana</name>
    <dbReference type="NCBI Taxonomy" id="1210884"/>
    <lineage>
        <taxon>Bacteria</taxon>
        <taxon>Pseudomonadati</taxon>
        <taxon>Planctomycetota</taxon>
        <taxon>Planctomycetia</taxon>
        <taxon>Gemmatales</taxon>
        <taxon>Gemmataceae</taxon>
        <taxon>Gemmata</taxon>
    </lineage>
</organism>
<keyword evidence="1" id="KW-0732">Signal</keyword>
<dbReference type="EMBL" id="LR593886">
    <property type="protein sequence ID" value="VTR91058.1"/>
    <property type="molecule type" value="Genomic_DNA"/>
</dbReference>
<gene>
    <name evidence="2" type="ORF">SOIL9_66560</name>
</gene>
<accession>A0A6P2CPV9</accession>
<dbReference type="AlphaFoldDB" id="A0A6P2CPV9"/>
<name>A0A6P2CPV9_9BACT</name>
<evidence type="ECO:0000313" key="3">
    <source>
        <dbReference type="Proteomes" id="UP000464178"/>
    </source>
</evidence>
<dbReference type="Proteomes" id="UP000464178">
    <property type="component" value="Chromosome"/>
</dbReference>
<protein>
    <submittedName>
        <fullName evidence="2">Uncharacterized protein</fullName>
    </submittedName>
</protein>
<evidence type="ECO:0000313" key="2">
    <source>
        <dbReference type="EMBL" id="VTR91058.1"/>
    </source>
</evidence>
<dbReference type="RefSeq" id="WP_162666110.1">
    <property type="nucleotide sequence ID" value="NZ_LR593886.1"/>
</dbReference>
<reference evidence="2 3" key="1">
    <citation type="submission" date="2019-05" db="EMBL/GenBank/DDBJ databases">
        <authorList>
            <consortium name="Science for Life Laboratories"/>
        </authorList>
    </citation>
    <scope>NUCLEOTIDE SEQUENCE [LARGE SCALE GENOMIC DNA]</scope>
    <source>
        <strain evidence="2">Soil9</strain>
    </source>
</reference>
<keyword evidence="3" id="KW-1185">Reference proteome</keyword>
<proteinExistence type="predicted"/>
<feature type="signal peptide" evidence="1">
    <location>
        <begin position="1"/>
        <end position="24"/>
    </location>
</feature>